<keyword evidence="2" id="KW-1185">Reference proteome</keyword>
<evidence type="ECO:0000313" key="2">
    <source>
        <dbReference type="Proteomes" id="UP000233551"/>
    </source>
</evidence>
<organism evidence="1 2">
    <name type="scientific">Punica granatum</name>
    <name type="common">Pomegranate</name>
    <dbReference type="NCBI Taxonomy" id="22663"/>
    <lineage>
        <taxon>Eukaryota</taxon>
        <taxon>Viridiplantae</taxon>
        <taxon>Streptophyta</taxon>
        <taxon>Embryophyta</taxon>
        <taxon>Tracheophyta</taxon>
        <taxon>Spermatophyta</taxon>
        <taxon>Magnoliopsida</taxon>
        <taxon>eudicotyledons</taxon>
        <taxon>Gunneridae</taxon>
        <taxon>Pentapetalae</taxon>
        <taxon>rosids</taxon>
        <taxon>malvids</taxon>
        <taxon>Myrtales</taxon>
        <taxon>Lythraceae</taxon>
        <taxon>Punica</taxon>
    </lineage>
</organism>
<accession>A0A2I0JMX4</accession>
<reference evidence="1 2" key="1">
    <citation type="submission" date="2017-11" db="EMBL/GenBank/DDBJ databases">
        <title>De-novo sequencing of pomegranate (Punica granatum L.) genome.</title>
        <authorList>
            <person name="Akparov Z."/>
            <person name="Amiraslanov A."/>
            <person name="Hajiyeva S."/>
            <person name="Abbasov M."/>
            <person name="Kaur K."/>
            <person name="Hamwieh A."/>
            <person name="Solovyev V."/>
            <person name="Salamov A."/>
            <person name="Braich B."/>
            <person name="Kosarev P."/>
            <person name="Mahmoud A."/>
            <person name="Hajiyev E."/>
            <person name="Babayeva S."/>
            <person name="Izzatullayeva V."/>
            <person name="Mammadov A."/>
            <person name="Mammadov A."/>
            <person name="Sharifova S."/>
            <person name="Ojaghi J."/>
            <person name="Eynullazada K."/>
            <person name="Bayramov B."/>
            <person name="Abdulazimova A."/>
            <person name="Shahmuradov I."/>
        </authorList>
    </citation>
    <scope>NUCLEOTIDE SEQUENCE [LARGE SCALE GENOMIC DNA]</scope>
    <source>
        <strain evidence="2">cv. AG2017</strain>
        <tissue evidence="1">Leaf</tissue>
    </source>
</reference>
<sequence>MGSYASSPEALIGFEPIEARGLGGIEHLEARDLGGKWPRRSECLVGPMASKGSTTSRAVRLSVPFKGSMGSMVPTFNHID</sequence>
<name>A0A2I0JMX4_PUNGR</name>
<dbReference type="AlphaFoldDB" id="A0A2I0JMX4"/>
<proteinExistence type="predicted"/>
<gene>
    <name evidence="1" type="ORF">CRG98_021953</name>
</gene>
<comment type="caution">
    <text evidence="1">The sequence shown here is derived from an EMBL/GenBank/DDBJ whole genome shotgun (WGS) entry which is preliminary data.</text>
</comment>
<evidence type="ECO:0000313" key="1">
    <source>
        <dbReference type="EMBL" id="PKI57625.1"/>
    </source>
</evidence>
<dbReference type="Proteomes" id="UP000233551">
    <property type="component" value="Unassembled WGS sequence"/>
</dbReference>
<protein>
    <submittedName>
        <fullName evidence="1">Uncharacterized protein</fullName>
    </submittedName>
</protein>
<dbReference type="EMBL" id="PGOL01001503">
    <property type="protein sequence ID" value="PKI57625.1"/>
    <property type="molecule type" value="Genomic_DNA"/>
</dbReference>